<organism evidence="3 4">
    <name type="scientific">Halobacillus seohaensis</name>
    <dbReference type="NCBI Taxonomy" id="447421"/>
    <lineage>
        <taxon>Bacteria</taxon>
        <taxon>Bacillati</taxon>
        <taxon>Bacillota</taxon>
        <taxon>Bacilli</taxon>
        <taxon>Bacillales</taxon>
        <taxon>Bacillaceae</taxon>
        <taxon>Halobacillus</taxon>
    </lineage>
</organism>
<name>A0ABW2EKZ3_9BACI</name>
<protein>
    <submittedName>
        <fullName evidence="3">Glycosyltransferase family 2 protein</fullName>
    </submittedName>
</protein>
<proteinExistence type="inferred from homology"/>
<dbReference type="PANTHER" id="PTHR22916">
    <property type="entry name" value="GLYCOSYLTRANSFERASE"/>
    <property type="match status" value="1"/>
</dbReference>
<evidence type="ECO:0000313" key="4">
    <source>
        <dbReference type="Proteomes" id="UP001596410"/>
    </source>
</evidence>
<dbReference type="RefSeq" id="WP_204708923.1">
    <property type="nucleotide sequence ID" value="NZ_JBHSZV010000035.1"/>
</dbReference>
<accession>A0ABW2EKZ3</accession>
<sequence>MTQNSNQDLISVIIPTRNRLNLLKVAVTSVLNQTHENLELFIIDEASNDGTADYLQSIKDPRVNVIVHEQPKGGNVARNNGFMQSKGKYIAFLDDDDIWAKRKLEIQCKMMNQNSSIGIVSCNNFYLDDNDDLVGYKNRGNDELYESQQALEMMLLGNFIGGASFPLIRRSYLEKVGGFQEDLKSAQETNLFLRIINCETDVFICKEPLLLYRIHSNNRISDSYGPKLEGIRQLHSYIEQNLFSEVNEQMKSKVKEIHLQKIAGVYIQNKNYKGYLKEKKEFIKHNKTGTQISNRNIMIAECKALISSSLLGKKAKNIMQSSKKSKLNEKWDYYIENEFPNQLS</sequence>
<dbReference type="SUPFAM" id="SSF53448">
    <property type="entry name" value="Nucleotide-diphospho-sugar transferases"/>
    <property type="match status" value="1"/>
</dbReference>
<dbReference type="Proteomes" id="UP001596410">
    <property type="component" value="Unassembled WGS sequence"/>
</dbReference>
<dbReference type="PANTHER" id="PTHR22916:SF3">
    <property type="entry name" value="UDP-GLCNAC:BETAGAL BETA-1,3-N-ACETYLGLUCOSAMINYLTRANSFERASE-LIKE PROTEIN 1"/>
    <property type="match status" value="1"/>
</dbReference>
<gene>
    <name evidence="3" type="ORF">ACFQIC_14130</name>
</gene>
<dbReference type="InterPro" id="IPR029044">
    <property type="entry name" value="Nucleotide-diphossugar_trans"/>
</dbReference>
<comment type="similarity">
    <text evidence="1">Belongs to the glycosyltransferase 2 family.</text>
</comment>
<reference evidence="4" key="1">
    <citation type="journal article" date="2019" name="Int. J. Syst. Evol. Microbiol.">
        <title>The Global Catalogue of Microorganisms (GCM) 10K type strain sequencing project: providing services to taxonomists for standard genome sequencing and annotation.</title>
        <authorList>
            <consortium name="The Broad Institute Genomics Platform"/>
            <consortium name="The Broad Institute Genome Sequencing Center for Infectious Disease"/>
            <person name="Wu L."/>
            <person name="Ma J."/>
        </authorList>
    </citation>
    <scope>NUCLEOTIDE SEQUENCE [LARGE SCALE GENOMIC DNA]</scope>
    <source>
        <strain evidence="4">CGMCC 4.1621</strain>
    </source>
</reference>
<evidence type="ECO:0000259" key="2">
    <source>
        <dbReference type="Pfam" id="PF00535"/>
    </source>
</evidence>
<evidence type="ECO:0000313" key="3">
    <source>
        <dbReference type="EMBL" id="MFC7062967.1"/>
    </source>
</evidence>
<dbReference type="CDD" id="cd00761">
    <property type="entry name" value="Glyco_tranf_GTA_type"/>
    <property type="match status" value="1"/>
</dbReference>
<dbReference type="Gene3D" id="3.90.550.10">
    <property type="entry name" value="Spore Coat Polysaccharide Biosynthesis Protein SpsA, Chain A"/>
    <property type="match status" value="1"/>
</dbReference>
<keyword evidence="4" id="KW-1185">Reference proteome</keyword>
<dbReference type="Pfam" id="PF00535">
    <property type="entry name" value="Glycos_transf_2"/>
    <property type="match status" value="1"/>
</dbReference>
<comment type="caution">
    <text evidence="3">The sequence shown here is derived from an EMBL/GenBank/DDBJ whole genome shotgun (WGS) entry which is preliminary data.</text>
</comment>
<dbReference type="InterPro" id="IPR001173">
    <property type="entry name" value="Glyco_trans_2-like"/>
</dbReference>
<evidence type="ECO:0000256" key="1">
    <source>
        <dbReference type="ARBA" id="ARBA00006739"/>
    </source>
</evidence>
<feature type="domain" description="Glycosyltransferase 2-like" evidence="2">
    <location>
        <begin position="11"/>
        <end position="176"/>
    </location>
</feature>
<dbReference type="EMBL" id="JBHSZV010000035">
    <property type="protein sequence ID" value="MFC7062967.1"/>
    <property type="molecule type" value="Genomic_DNA"/>
</dbReference>